<dbReference type="Gene3D" id="1.10.600.10">
    <property type="entry name" value="Farnesyl Diphosphate Synthase"/>
    <property type="match status" value="1"/>
</dbReference>
<dbReference type="EMBL" id="MVBN01000008">
    <property type="protein sequence ID" value="OOK68346.1"/>
    <property type="molecule type" value="Genomic_DNA"/>
</dbReference>
<proteinExistence type="predicted"/>
<dbReference type="Proteomes" id="UP000188532">
    <property type="component" value="Unassembled WGS sequence"/>
</dbReference>
<sequence length="97" mass="10833">MPSRKGAALSVEASATDLGGAITDQLRRYLHDRRREAAYIGSDYDALTAWLEDFALRGGKRLRPVFAYWGWHAVTTEEPGPRFCSCFPPWNCCTPGP</sequence>
<comment type="caution">
    <text evidence="1">The sequence shown here is derived from an EMBL/GenBank/DDBJ whole genome shotgun (WGS) entry which is preliminary data.</text>
</comment>
<dbReference type="SUPFAM" id="SSF48576">
    <property type="entry name" value="Terpenoid synthases"/>
    <property type="match status" value="1"/>
</dbReference>
<gene>
    <name evidence="1" type="primary">crtE</name>
    <name evidence="1" type="ORF">BZL29_6632</name>
</gene>
<name>A0A1V3WPJ0_MYCKA</name>
<dbReference type="InterPro" id="IPR008949">
    <property type="entry name" value="Isoprenoid_synthase_dom_sf"/>
</dbReference>
<dbReference type="GO" id="GO:0004311">
    <property type="term" value="F:geranylgeranyl diphosphate synthase activity"/>
    <property type="evidence" value="ECO:0007669"/>
    <property type="project" value="UniProtKB-EC"/>
</dbReference>
<dbReference type="AlphaFoldDB" id="A0A1V3WPJ0"/>
<evidence type="ECO:0000313" key="2">
    <source>
        <dbReference type="Proteomes" id="UP000188532"/>
    </source>
</evidence>
<protein>
    <submittedName>
        <fullName evidence="1">Geranylgeranyl pyrophosphate synthase domain protein</fullName>
        <ecNumber evidence="1">2.5.1.29</ecNumber>
    </submittedName>
</protein>
<keyword evidence="1" id="KW-0808">Transferase</keyword>
<dbReference type="EC" id="2.5.1.29" evidence="1"/>
<reference evidence="1 2" key="1">
    <citation type="submission" date="2017-02" db="EMBL/GenBank/DDBJ databases">
        <title>Complete genome sequences of Mycobacterium kansasii strains isolated from rhesus macaques.</title>
        <authorList>
            <person name="Panda A."/>
            <person name="Nagaraj S."/>
            <person name="Zhao X."/>
            <person name="Tettelin H."/>
            <person name="Detolla L.J."/>
        </authorList>
    </citation>
    <scope>NUCLEOTIDE SEQUENCE [LARGE SCALE GENOMIC DNA]</scope>
    <source>
        <strain evidence="1 2">11-3469</strain>
    </source>
</reference>
<accession>A0A1V3WPJ0</accession>
<organism evidence="1 2">
    <name type="scientific">Mycobacterium kansasii</name>
    <dbReference type="NCBI Taxonomy" id="1768"/>
    <lineage>
        <taxon>Bacteria</taxon>
        <taxon>Bacillati</taxon>
        <taxon>Actinomycetota</taxon>
        <taxon>Actinomycetes</taxon>
        <taxon>Mycobacteriales</taxon>
        <taxon>Mycobacteriaceae</taxon>
        <taxon>Mycobacterium</taxon>
    </lineage>
</organism>
<evidence type="ECO:0000313" key="1">
    <source>
        <dbReference type="EMBL" id="OOK68346.1"/>
    </source>
</evidence>